<feature type="compositionally biased region" description="Basic and acidic residues" evidence="6">
    <location>
        <begin position="464"/>
        <end position="485"/>
    </location>
</feature>
<gene>
    <name evidence="8" type="ORF">Cvel_22259</name>
</gene>
<feature type="compositionally biased region" description="Basic and acidic residues" evidence="6">
    <location>
        <begin position="651"/>
        <end position="661"/>
    </location>
</feature>
<evidence type="ECO:0000256" key="5">
    <source>
        <dbReference type="ARBA" id="ARBA00044757"/>
    </source>
</evidence>
<dbReference type="GO" id="GO:0030870">
    <property type="term" value="C:Mre11 complex"/>
    <property type="evidence" value="ECO:0007669"/>
    <property type="project" value="InterPro"/>
</dbReference>
<feature type="compositionally biased region" description="Low complexity" evidence="6">
    <location>
        <begin position="1011"/>
        <end position="1022"/>
    </location>
</feature>
<dbReference type="InterPro" id="IPR000253">
    <property type="entry name" value="FHA_dom"/>
</dbReference>
<evidence type="ECO:0000256" key="6">
    <source>
        <dbReference type="SAM" id="MobiDB-lite"/>
    </source>
</evidence>
<feature type="compositionally biased region" description="Polar residues" evidence="6">
    <location>
        <begin position="554"/>
        <end position="563"/>
    </location>
</feature>
<dbReference type="PANTHER" id="PTHR12162:SF0">
    <property type="entry name" value="NIBRIN"/>
    <property type="match status" value="1"/>
</dbReference>
<evidence type="ECO:0000256" key="3">
    <source>
        <dbReference type="ARBA" id="ARBA00023204"/>
    </source>
</evidence>
<feature type="compositionally biased region" description="Low complexity" evidence="6">
    <location>
        <begin position="376"/>
        <end position="387"/>
    </location>
</feature>
<feature type="compositionally biased region" description="Acidic residues" evidence="6">
    <location>
        <begin position="601"/>
        <end position="610"/>
    </location>
</feature>
<comment type="subcellular location">
    <subcellularLocation>
        <location evidence="1">Nucleus</location>
    </subcellularLocation>
</comment>
<dbReference type="EMBL" id="CDMZ01001293">
    <property type="protein sequence ID" value="CEM30313.1"/>
    <property type="molecule type" value="Genomic_DNA"/>
</dbReference>
<dbReference type="VEuPathDB" id="CryptoDB:Cvel_22259"/>
<feature type="compositionally biased region" description="Gly residues" evidence="6">
    <location>
        <begin position="1076"/>
        <end position="1088"/>
    </location>
</feature>
<dbReference type="AlphaFoldDB" id="A0A0G4GK48"/>
<dbReference type="Gene3D" id="2.60.200.20">
    <property type="match status" value="1"/>
</dbReference>
<feature type="compositionally biased region" description="Pro residues" evidence="6">
    <location>
        <begin position="768"/>
        <end position="778"/>
    </location>
</feature>
<proteinExistence type="inferred from homology"/>
<dbReference type="InterPro" id="IPR040227">
    <property type="entry name" value="Nibrin-rel"/>
</dbReference>
<keyword evidence="4" id="KW-0539">Nucleus</keyword>
<keyword evidence="3" id="KW-0234">DNA repair</keyword>
<accession>A0A0G4GK48</accession>
<reference evidence="8" key="1">
    <citation type="submission" date="2014-11" db="EMBL/GenBank/DDBJ databases">
        <authorList>
            <person name="Otto D Thomas"/>
            <person name="Naeem Raeece"/>
        </authorList>
    </citation>
    <scope>NUCLEOTIDE SEQUENCE</scope>
</reference>
<evidence type="ECO:0000256" key="1">
    <source>
        <dbReference type="ARBA" id="ARBA00004123"/>
    </source>
</evidence>
<sequence length="1179" mass="127330">MSWKVHCKHSGDVYTLTSGTFTLGRQNCDIELQDRSVSRHHACLEIEPVQQLKFAEVPTQNFFVKDSVTQHPDREPLPFHRPIPRIRDAATPTHPSQHPHRVVIDGRPLQQHRQTKDGKVELGKDVEFSLGNAREQFVLEFEPLIFVVTGLTSNGTESDSVRSALLERARKAGAYLSFETSWPQDAFALLVAGKKLTVNQKILACMMKGRPIVTPDYLDDLAKKRIWTARGLPNTLVRAPSGVSSFPHLLEYLRAPQSRPRGSLFLYRTFLFIDKHLYDHFNSALMAGGGTRVSLVGQSGESLVSRLISRLQSVVLVLAKQHARLNRIAATQTQTQGAGLEGAPLTAPPPPTLLPVYLIDPSIQKERDKEKGGQGSSSSSSSASQSSPQRMAVRQALEKAVRGDVGGKGGNAKASGGPLVVSARQNGFPLEGIVLREITVSHLGQSVIQGRLETASASDGQASEGKDGGGRRKEKKSAAEEKEKASQVFQCIDDVTPITFLARAPQAALPPPPASARGSPREAPPPANPSNQRATEENRLQVKEGGGQKKRNMPTENATSAREQPTEAVRPAGKRKTEAPAPRPAPLTRARKSNAPPRLFDDDDEDEAEAEAASSSPTKPTAPSPSADLQTRSAIQVDSAAVSASASSHVSPERRHRDTQRGAEALQIKVSQVEDKKGKRGAVRERDSAECVKRQRVEGLGKEDREREEVQEPEEAASDAPRTRSNGDRGRVQELAGPLEIAYGKKQSAKGKEAERGRNGDVERSKRPCPPSPSPPPVEEQKGGDEGEGSLLKRRKGQVSPQPSSGAGAVPARSLPPSPSGATAASCSAAQQSVSVSREGGEEGASRASMATAEQRQRQKERERSRERKGREVDRGQTGITGGVARSHLSEKKPEQPKEREDSASSRDNIGGERGTEREGGRGGGRRPSPSPSPEGRGLGREPAEDGRNPRALLDRAKVREERKEWAAADLQAWRAAIEMRGGNEGQDEGWVRRLDPGTRSRRRVEGAEGLGPSEGRSGPGPEEMELLGPVPEAAGVLRLPRSQLCVETGEGTERRQTARGRGTEDAGDEADWRDGSGGGGQGGGTNGGKVFIKVRQFCTGGGSVQSWGQLPASVRREVEAKRSALHTQGAWSEDRDKRVVSFFLQKHAKSFTQEIGLKVYDEKKRAPGGWEGAEEEES</sequence>
<dbReference type="Pfam" id="PF00498">
    <property type="entry name" value="FHA"/>
    <property type="match status" value="1"/>
</dbReference>
<feature type="compositionally biased region" description="Basic and acidic residues" evidence="6">
    <location>
        <begin position="938"/>
        <end position="967"/>
    </location>
</feature>
<dbReference type="InterPro" id="IPR008984">
    <property type="entry name" value="SMAD_FHA_dom_sf"/>
</dbReference>
<feature type="compositionally biased region" description="Basic and acidic residues" evidence="6">
    <location>
        <begin position="721"/>
        <end position="732"/>
    </location>
</feature>
<feature type="domain" description="FHA" evidence="7">
    <location>
        <begin position="21"/>
        <end position="71"/>
    </location>
</feature>
<feature type="compositionally biased region" description="Basic and acidic residues" evidence="6">
    <location>
        <begin position="1052"/>
        <end position="1075"/>
    </location>
</feature>
<feature type="compositionally biased region" description="Basic and acidic residues" evidence="6">
    <location>
        <begin position="855"/>
        <end position="875"/>
    </location>
</feature>
<dbReference type="GO" id="GO:0000724">
    <property type="term" value="P:double-strand break repair via homologous recombination"/>
    <property type="evidence" value="ECO:0007669"/>
    <property type="project" value="TreeGrafter"/>
</dbReference>
<dbReference type="PROSITE" id="PS50006">
    <property type="entry name" value="FHA_DOMAIN"/>
    <property type="match status" value="1"/>
</dbReference>
<feature type="region of interest" description="Disordered" evidence="6">
    <location>
        <begin position="1040"/>
        <end position="1088"/>
    </location>
</feature>
<dbReference type="SUPFAM" id="SSF49879">
    <property type="entry name" value="SMAD/FHA domain"/>
    <property type="match status" value="1"/>
</dbReference>
<comment type="similarity">
    <text evidence="5">Belongs to the Nibrin family.</text>
</comment>
<feature type="region of interest" description="Disordered" evidence="6">
    <location>
        <begin position="365"/>
        <end position="395"/>
    </location>
</feature>
<evidence type="ECO:0000256" key="2">
    <source>
        <dbReference type="ARBA" id="ARBA00022763"/>
    </source>
</evidence>
<feature type="compositionally biased region" description="Basic and acidic residues" evidence="6">
    <location>
        <begin position="672"/>
        <end position="710"/>
    </location>
</feature>
<feature type="compositionally biased region" description="Low complexity" evidence="6">
    <location>
        <begin position="820"/>
        <end position="837"/>
    </location>
</feature>
<feature type="region of interest" description="Disordered" evidence="6">
    <location>
        <begin position="980"/>
        <end position="1028"/>
    </location>
</feature>
<evidence type="ECO:0000259" key="7">
    <source>
        <dbReference type="PROSITE" id="PS50006"/>
    </source>
</evidence>
<protein>
    <recommendedName>
        <fullName evidence="7">FHA domain-containing protein</fullName>
    </recommendedName>
</protein>
<feature type="compositionally biased region" description="Basic and acidic residues" evidence="6">
    <location>
        <begin position="990"/>
        <end position="1007"/>
    </location>
</feature>
<evidence type="ECO:0000256" key="4">
    <source>
        <dbReference type="ARBA" id="ARBA00023242"/>
    </source>
</evidence>
<keyword evidence="2" id="KW-0227">DNA damage</keyword>
<name>A0A0G4GK48_9ALVE</name>
<feature type="compositionally biased region" description="Low complexity" evidence="6">
    <location>
        <begin position="611"/>
        <end position="650"/>
    </location>
</feature>
<feature type="compositionally biased region" description="Basic and acidic residues" evidence="6">
    <location>
        <begin position="750"/>
        <end position="766"/>
    </location>
</feature>
<feature type="compositionally biased region" description="Basic and acidic residues" evidence="6">
    <location>
        <begin position="888"/>
        <end position="921"/>
    </location>
</feature>
<dbReference type="GO" id="GO:0003684">
    <property type="term" value="F:damaged DNA binding"/>
    <property type="evidence" value="ECO:0007669"/>
    <property type="project" value="TreeGrafter"/>
</dbReference>
<feature type="region of interest" description="Disordered" evidence="6">
    <location>
        <begin position="452"/>
        <end position="490"/>
    </location>
</feature>
<dbReference type="PANTHER" id="PTHR12162">
    <property type="entry name" value="NIBRIN-RELATED"/>
    <property type="match status" value="1"/>
</dbReference>
<feature type="region of interest" description="Disordered" evidence="6">
    <location>
        <begin position="503"/>
        <end position="967"/>
    </location>
</feature>
<organism evidence="8">
    <name type="scientific">Chromera velia CCMP2878</name>
    <dbReference type="NCBI Taxonomy" id="1169474"/>
    <lineage>
        <taxon>Eukaryota</taxon>
        <taxon>Sar</taxon>
        <taxon>Alveolata</taxon>
        <taxon>Colpodellida</taxon>
        <taxon>Chromeraceae</taxon>
        <taxon>Chromera</taxon>
    </lineage>
</organism>
<dbReference type="GO" id="GO:0007095">
    <property type="term" value="P:mitotic G2 DNA damage checkpoint signaling"/>
    <property type="evidence" value="ECO:0007669"/>
    <property type="project" value="InterPro"/>
</dbReference>
<evidence type="ECO:0000313" key="8">
    <source>
        <dbReference type="EMBL" id="CEM30313.1"/>
    </source>
</evidence>